<dbReference type="Proteomes" id="UP001172681">
    <property type="component" value="Unassembled WGS sequence"/>
</dbReference>
<feature type="compositionally biased region" description="Basic and acidic residues" evidence="1">
    <location>
        <begin position="11"/>
        <end position="20"/>
    </location>
</feature>
<keyword evidence="3" id="KW-1185">Reference proteome</keyword>
<dbReference type="AlphaFoldDB" id="A0AA38YBX1"/>
<comment type="caution">
    <text evidence="2">The sequence shown here is derived from an EMBL/GenBank/DDBJ whole genome shotgun (WGS) entry which is preliminary data.</text>
</comment>
<organism evidence="2 3">
    <name type="scientific">Knufia peltigerae</name>
    <dbReference type="NCBI Taxonomy" id="1002370"/>
    <lineage>
        <taxon>Eukaryota</taxon>
        <taxon>Fungi</taxon>
        <taxon>Dikarya</taxon>
        <taxon>Ascomycota</taxon>
        <taxon>Pezizomycotina</taxon>
        <taxon>Eurotiomycetes</taxon>
        <taxon>Chaetothyriomycetidae</taxon>
        <taxon>Chaetothyriales</taxon>
        <taxon>Trichomeriaceae</taxon>
        <taxon>Knufia</taxon>
    </lineage>
</organism>
<accession>A0AA38YBX1</accession>
<feature type="region of interest" description="Disordered" evidence="1">
    <location>
        <begin position="1"/>
        <end position="72"/>
    </location>
</feature>
<evidence type="ECO:0000256" key="1">
    <source>
        <dbReference type="SAM" id="MobiDB-lite"/>
    </source>
</evidence>
<evidence type="ECO:0000313" key="2">
    <source>
        <dbReference type="EMBL" id="KAJ9643325.1"/>
    </source>
</evidence>
<reference evidence="2" key="1">
    <citation type="submission" date="2022-10" db="EMBL/GenBank/DDBJ databases">
        <title>Culturing micro-colonial fungi from biological soil crusts in the Mojave desert and describing Neophaeococcomyces mojavensis, and introducing the new genera and species Taxawa tesnikishii.</title>
        <authorList>
            <person name="Kurbessoian T."/>
            <person name="Stajich J.E."/>
        </authorList>
    </citation>
    <scope>NUCLEOTIDE SEQUENCE</scope>
    <source>
        <strain evidence="2">TK_35</strain>
    </source>
</reference>
<sequence>MALPGPGNQTHADENTEPARKRQRTKLHRAQATTRWCHPVLGWDTPTSGHERPRRVRPQTQQQTRPTRGQGLEHDVAVVSEGDHPMHDPAIPIVASRESPQQGDAVGETSNSAGIYERIRGSPFDFADDGIWLWDQDRLFIHDLLQTSSNDDSSWEEVHECGHHEVHLRPYQIDHDRHMTFQQATTVVDGSAGSVDIDISEAGSLRPGPVTTPNIPNETVSDWWWEPMSRLGFVMPHYTDDEDLEHLLGTMGSNGCKP</sequence>
<gene>
    <name evidence="2" type="ORF">H2204_002221</name>
</gene>
<protein>
    <submittedName>
        <fullName evidence="2">Uncharacterized protein</fullName>
    </submittedName>
</protein>
<name>A0AA38YBX1_9EURO</name>
<feature type="compositionally biased region" description="Low complexity" evidence="1">
    <location>
        <begin position="58"/>
        <end position="68"/>
    </location>
</feature>
<dbReference type="EMBL" id="JAPDRN010000008">
    <property type="protein sequence ID" value="KAJ9643325.1"/>
    <property type="molecule type" value="Genomic_DNA"/>
</dbReference>
<proteinExistence type="predicted"/>
<evidence type="ECO:0000313" key="3">
    <source>
        <dbReference type="Proteomes" id="UP001172681"/>
    </source>
</evidence>